<evidence type="ECO:0000256" key="1">
    <source>
        <dbReference type="SAM" id="Phobius"/>
    </source>
</evidence>
<feature type="transmembrane region" description="Helical" evidence="1">
    <location>
        <begin position="44"/>
        <end position="69"/>
    </location>
</feature>
<keyword evidence="1" id="KW-0812">Transmembrane</keyword>
<gene>
    <name evidence="2" type="ORF">E5222_14210</name>
</gene>
<feature type="transmembrane region" description="Helical" evidence="1">
    <location>
        <begin position="7"/>
        <end position="24"/>
    </location>
</feature>
<sequence length="215" mass="22577">MSIFASLRILLGVVLVVTALDWFLPNLMPFMPDREWSDPMAIRLVEVFTASGLLAVAKFIQLAGGVLLIVNRMTPFALAAVMPVHVCAAYIALVLEGAPLIAFLALAVLALNALLMLAHLPYYAGVLKSGADGGGLADGEGAAAGEHYNSLFANPFAGAPVKAYAAGIAVWAAAMWFFWYIVPFANGTMGMITLAYPGIILLIGLVMALRGKPAA</sequence>
<reference evidence="2 3" key="1">
    <citation type="submission" date="2019-04" db="EMBL/GenBank/DDBJ databases">
        <title>Altererythrobacter aquimixticola sp. nov., isolated from sediment of junction between the ocean and a freshwater spring.</title>
        <authorList>
            <person name="Yoon J.-H."/>
        </authorList>
    </citation>
    <scope>NUCLEOTIDE SEQUENCE [LARGE SCALE GENOMIC DNA]</scope>
    <source>
        <strain evidence="2 3">SSKS-13</strain>
    </source>
</reference>
<dbReference type="AlphaFoldDB" id="A0A4T3EXX8"/>
<dbReference type="Proteomes" id="UP000309389">
    <property type="component" value="Unassembled WGS sequence"/>
</dbReference>
<keyword evidence="3" id="KW-1185">Reference proteome</keyword>
<accession>A0A4T3EXX8</accession>
<feature type="transmembrane region" description="Helical" evidence="1">
    <location>
        <begin position="188"/>
        <end position="209"/>
    </location>
</feature>
<feature type="transmembrane region" description="Helical" evidence="1">
    <location>
        <begin position="163"/>
        <end position="182"/>
    </location>
</feature>
<dbReference type="OrthoDB" id="9845960at2"/>
<name>A0A4T3EXX8_9SPHN</name>
<proteinExistence type="predicted"/>
<dbReference type="EMBL" id="SSHH01000004">
    <property type="protein sequence ID" value="TIX48891.1"/>
    <property type="molecule type" value="Genomic_DNA"/>
</dbReference>
<comment type="caution">
    <text evidence="2">The sequence shown here is derived from an EMBL/GenBank/DDBJ whole genome shotgun (WGS) entry which is preliminary data.</text>
</comment>
<evidence type="ECO:0000313" key="3">
    <source>
        <dbReference type="Proteomes" id="UP000309389"/>
    </source>
</evidence>
<protein>
    <submittedName>
        <fullName evidence="2">Uncharacterized protein</fullName>
    </submittedName>
</protein>
<feature type="transmembrane region" description="Helical" evidence="1">
    <location>
        <begin position="76"/>
        <end position="95"/>
    </location>
</feature>
<keyword evidence="1" id="KW-0472">Membrane</keyword>
<dbReference type="RefSeq" id="WP_136694465.1">
    <property type="nucleotide sequence ID" value="NZ_SSHH01000004.1"/>
</dbReference>
<keyword evidence="1" id="KW-1133">Transmembrane helix</keyword>
<feature type="transmembrane region" description="Helical" evidence="1">
    <location>
        <begin position="101"/>
        <end position="120"/>
    </location>
</feature>
<evidence type="ECO:0000313" key="2">
    <source>
        <dbReference type="EMBL" id="TIX48891.1"/>
    </source>
</evidence>
<organism evidence="2 3">
    <name type="scientific">Alteraurantiacibacter aquimixticola</name>
    <dbReference type="NCBI Taxonomy" id="2489173"/>
    <lineage>
        <taxon>Bacteria</taxon>
        <taxon>Pseudomonadati</taxon>
        <taxon>Pseudomonadota</taxon>
        <taxon>Alphaproteobacteria</taxon>
        <taxon>Sphingomonadales</taxon>
        <taxon>Erythrobacteraceae</taxon>
        <taxon>Alteraurantiacibacter</taxon>
    </lineage>
</organism>